<evidence type="ECO:0000313" key="3">
    <source>
        <dbReference type="Proteomes" id="UP000253273"/>
    </source>
</evidence>
<feature type="transmembrane region" description="Helical" evidence="1">
    <location>
        <begin position="77"/>
        <end position="97"/>
    </location>
</feature>
<dbReference type="AlphaFoldDB" id="A0A345E7R8"/>
<organism evidence="2 3">
    <name type="scientific">Haloplanus rubicundus</name>
    <dbReference type="NCBI Taxonomy" id="1547898"/>
    <lineage>
        <taxon>Archaea</taxon>
        <taxon>Methanobacteriati</taxon>
        <taxon>Methanobacteriota</taxon>
        <taxon>Stenosarchaea group</taxon>
        <taxon>Halobacteria</taxon>
        <taxon>Halobacteriales</taxon>
        <taxon>Haloferacaceae</taxon>
        <taxon>Haloplanus</taxon>
    </lineage>
</organism>
<keyword evidence="1" id="KW-0472">Membrane</keyword>
<evidence type="ECO:0000256" key="1">
    <source>
        <dbReference type="SAM" id="Phobius"/>
    </source>
</evidence>
<feature type="transmembrane region" description="Helical" evidence="1">
    <location>
        <begin position="25"/>
        <end position="44"/>
    </location>
</feature>
<feature type="transmembrane region" description="Helical" evidence="1">
    <location>
        <begin position="169"/>
        <end position="201"/>
    </location>
</feature>
<geneLocation type="plasmid" evidence="2 3">
    <name>pCBA1113-01</name>
</geneLocation>
<accession>A0A345E7R8</accession>
<evidence type="ECO:0000313" key="2">
    <source>
        <dbReference type="EMBL" id="AXG08240.1"/>
    </source>
</evidence>
<keyword evidence="2" id="KW-0614">Plasmid</keyword>
<proteinExistence type="predicted"/>
<dbReference type="Proteomes" id="UP000253273">
    <property type="component" value="Plasmid pCBA1113-01"/>
</dbReference>
<protein>
    <recommendedName>
        <fullName evidence="4">Rhomboid family intramembrane serine protease</fullName>
    </recommendedName>
</protein>
<keyword evidence="1" id="KW-1133">Transmembrane helix</keyword>
<evidence type="ECO:0008006" key="4">
    <source>
        <dbReference type="Google" id="ProtNLM"/>
    </source>
</evidence>
<sequence>MTSNDLRGREPKVTFWTDVLEQLRVSDIALMLLIPVVLTVVYLLPMPIQRSFTLDFANPSIVQLWSSAYVHNGLMHFINNVVAYCLFIAPSYVFFVLADERQLFRYIFFTFVLIAPPIIALVNIVFIGQGTGAGFSGIGAAFVGLLPVSIFVFIRNRVSTEVGPSNGTVIFLVVLGITASIYSGIIAAAGILVVSCLLLLFDIRRTGLEEVRRLVSELTSMNGYFMFMLVALALFLFSPVMLFPQEIVQDNHAVNILSHYAGLVFGFFGPAVFCIYRR</sequence>
<keyword evidence="3" id="KW-1185">Reference proteome</keyword>
<feature type="transmembrane region" description="Helical" evidence="1">
    <location>
        <begin position="256"/>
        <end position="276"/>
    </location>
</feature>
<dbReference type="KEGG" id="haj:DU500_17260"/>
<keyword evidence="1" id="KW-0812">Transmembrane</keyword>
<reference evidence="2 3" key="1">
    <citation type="submission" date="2018-07" db="EMBL/GenBank/DDBJ databases">
        <title>Genome sequences of Haloplanus sp. CBA1113.</title>
        <authorList>
            <person name="Kim Y.B."/>
            <person name="Roh S.W."/>
        </authorList>
    </citation>
    <scope>NUCLEOTIDE SEQUENCE [LARGE SCALE GENOMIC DNA]</scope>
    <source>
        <strain evidence="2 3">CBA1113</strain>
        <plasmid evidence="2 3">pCBA1113-01</plasmid>
    </source>
</reference>
<name>A0A345E7R8_9EURY</name>
<feature type="transmembrane region" description="Helical" evidence="1">
    <location>
        <begin position="222"/>
        <end position="244"/>
    </location>
</feature>
<feature type="transmembrane region" description="Helical" evidence="1">
    <location>
        <begin position="133"/>
        <end position="154"/>
    </location>
</feature>
<gene>
    <name evidence="2" type="ORF">DU500_17260</name>
</gene>
<dbReference type="EMBL" id="CP031151">
    <property type="protein sequence ID" value="AXG08240.1"/>
    <property type="molecule type" value="Genomic_DNA"/>
</dbReference>
<feature type="transmembrane region" description="Helical" evidence="1">
    <location>
        <begin position="103"/>
        <end position="126"/>
    </location>
</feature>